<dbReference type="Proteomes" id="UP000643405">
    <property type="component" value="Unassembled WGS sequence"/>
</dbReference>
<dbReference type="Gene3D" id="1.10.3720.10">
    <property type="entry name" value="MetI-like"/>
    <property type="match status" value="1"/>
</dbReference>
<keyword evidence="4" id="KW-1003">Cell membrane</keyword>
<dbReference type="GO" id="GO:0043190">
    <property type="term" value="C:ATP-binding cassette (ABC) transporter complex"/>
    <property type="evidence" value="ECO:0007669"/>
    <property type="project" value="InterPro"/>
</dbReference>
<dbReference type="RefSeq" id="WP_188165183.1">
    <property type="nucleotide sequence ID" value="NZ_JACVVX010000004.1"/>
</dbReference>
<feature type="transmembrane region" description="Helical" evidence="8">
    <location>
        <begin position="173"/>
        <end position="199"/>
    </location>
</feature>
<dbReference type="InterPro" id="IPR043429">
    <property type="entry name" value="ArtM/GltK/GlnP/TcyL/YhdX-like"/>
</dbReference>
<feature type="domain" description="ABC transmembrane type-1" evidence="9">
    <location>
        <begin position="176"/>
        <end position="372"/>
    </location>
</feature>
<feature type="transmembrane region" description="Helical" evidence="8">
    <location>
        <begin position="41"/>
        <end position="64"/>
    </location>
</feature>
<dbReference type="Pfam" id="PF00528">
    <property type="entry name" value="BPD_transp_1"/>
    <property type="match status" value="1"/>
</dbReference>
<feature type="transmembrane region" description="Helical" evidence="8">
    <location>
        <begin position="251"/>
        <end position="271"/>
    </location>
</feature>
<keyword evidence="7 8" id="KW-0472">Membrane</keyword>
<reference evidence="10" key="1">
    <citation type="submission" date="2020-09" db="EMBL/GenBank/DDBJ databases">
        <title>Genome seq and assembly of Tianweitania sp.</title>
        <authorList>
            <person name="Chhetri G."/>
        </authorList>
    </citation>
    <scope>NUCLEOTIDE SEQUENCE</scope>
    <source>
        <strain evidence="10">Rool2</strain>
    </source>
</reference>
<evidence type="ECO:0000256" key="7">
    <source>
        <dbReference type="ARBA" id="ARBA00023136"/>
    </source>
</evidence>
<name>A0A8J6PIW0_9HYPH</name>
<dbReference type="InterPro" id="IPR035906">
    <property type="entry name" value="MetI-like_sf"/>
</dbReference>
<evidence type="ECO:0000313" key="11">
    <source>
        <dbReference type="Proteomes" id="UP000643405"/>
    </source>
</evidence>
<comment type="subcellular location">
    <subcellularLocation>
        <location evidence="1">Cell inner membrane</location>
        <topology evidence="1">Multi-pass membrane protein</topology>
    </subcellularLocation>
    <subcellularLocation>
        <location evidence="8">Cell membrane</location>
        <topology evidence="8">Multi-pass membrane protein</topology>
    </subcellularLocation>
</comment>
<protein>
    <submittedName>
        <fullName evidence="10">Amino acid ABC transporter permease</fullName>
    </submittedName>
</protein>
<dbReference type="AlphaFoldDB" id="A0A8J6PIW0"/>
<keyword evidence="3 8" id="KW-0813">Transport</keyword>
<dbReference type="SUPFAM" id="SSF161098">
    <property type="entry name" value="MetI-like"/>
    <property type="match status" value="1"/>
</dbReference>
<feature type="transmembrane region" description="Helical" evidence="8">
    <location>
        <begin position="354"/>
        <end position="375"/>
    </location>
</feature>
<evidence type="ECO:0000256" key="4">
    <source>
        <dbReference type="ARBA" id="ARBA00022475"/>
    </source>
</evidence>
<evidence type="ECO:0000256" key="1">
    <source>
        <dbReference type="ARBA" id="ARBA00004429"/>
    </source>
</evidence>
<feature type="transmembrane region" description="Helical" evidence="8">
    <location>
        <begin position="295"/>
        <end position="317"/>
    </location>
</feature>
<evidence type="ECO:0000256" key="2">
    <source>
        <dbReference type="ARBA" id="ARBA00010072"/>
    </source>
</evidence>
<feature type="transmembrane region" description="Helical" evidence="8">
    <location>
        <begin position="140"/>
        <end position="161"/>
    </location>
</feature>
<evidence type="ECO:0000256" key="5">
    <source>
        <dbReference type="ARBA" id="ARBA00022692"/>
    </source>
</evidence>
<keyword evidence="6 8" id="KW-1133">Transmembrane helix</keyword>
<dbReference type="CDD" id="cd06261">
    <property type="entry name" value="TM_PBP2"/>
    <property type="match status" value="1"/>
</dbReference>
<feature type="transmembrane region" description="Helical" evidence="8">
    <location>
        <begin position="211"/>
        <end position="231"/>
    </location>
</feature>
<evidence type="ECO:0000256" key="8">
    <source>
        <dbReference type="RuleBase" id="RU363032"/>
    </source>
</evidence>
<feature type="transmembrane region" description="Helical" evidence="8">
    <location>
        <begin position="115"/>
        <end position="133"/>
    </location>
</feature>
<dbReference type="InterPro" id="IPR010065">
    <property type="entry name" value="AA_ABC_transptr_permease_3TM"/>
</dbReference>
<keyword evidence="5 8" id="KW-0812">Transmembrane</keyword>
<dbReference type="EMBL" id="JACVVX010000004">
    <property type="protein sequence ID" value="MBD0415744.1"/>
    <property type="molecule type" value="Genomic_DNA"/>
</dbReference>
<dbReference type="PROSITE" id="PS50928">
    <property type="entry name" value="ABC_TM1"/>
    <property type="match status" value="1"/>
</dbReference>
<dbReference type="NCBIfam" id="TIGR01726">
    <property type="entry name" value="HEQRo_perm_3TM"/>
    <property type="match status" value="1"/>
</dbReference>
<gene>
    <name evidence="10" type="ORF">ICI42_13860</name>
</gene>
<evidence type="ECO:0000256" key="6">
    <source>
        <dbReference type="ARBA" id="ARBA00022989"/>
    </source>
</evidence>
<accession>A0A8J6PIW0</accession>
<dbReference type="PANTHER" id="PTHR30614:SF41">
    <property type="entry name" value="INNER MEMBRANE AMINO-ACID ABC TRANSPORTER PERMEASE PROTEIN YHDY"/>
    <property type="match status" value="1"/>
</dbReference>
<comment type="caution">
    <text evidence="10">The sequence shown here is derived from an EMBL/GenBank/DDBJ whole genome shotgun (WGS) entry which is preliminary data.</text>
</comment>
<evidence type="ECO:0000313" key="10">
    <source>
        <dbReference type="EMBL" id="MBD0415744.1"/>
    </source>
</evidence>
<evidence type="ECO:0000256" key="3">
    <source>
        <dbReference type="ARBA" id="ARBA00022448"/>
    </source>
</evidence>
<dbReference type="PANTHER" id="PTHR30614">
    <property type="entry name" value="MEMBRANE COMPONENT OF AMINO ACID ABC TRANSPORTER"/>
    <property type="match status" value="1"/>
</dbReference>
<keyword evidence="11" id="KW-1185">Reference proteome</keyword>
<organism evidence="10 11">
    <name type="scientific">Oryzicola mucosus</name>
    <dbReference type="NCBI Taxonomy" id="2767425"/>
    <lineage>
        <taxon>Bacteria</taxon>
        <taxon>Pseudomonadati</taxon>
        <taxon>Pseudomonadota</taxon>
        <taxon>Alphaproteobacteria</taxon>
        <taxon>Hyphomicrobiales</taxon>
        <taxon>Phyllobacteriaceae</taxon>
        <taxon>Oryzicola</taxon>
    </lineage>
</organism>
<proteinExistence type="inferred from homology"/>
<comment type="similarity">
    <text evidence="2">Belongs to the binding-protein-dependent transport system permease family. HisMQ subfamily.</text>
</comment>
<dbReference type="GO" id="GO:0006865">
    <property type="term" value="P:amino acid transport"/>
    <property type="evidence" value="ECO:0007669"/>
    <property type="project" value="TreeGrafter"/>
</dbReference>
<dbReference type="InterPro" id="IPR000515">
    <property type="entry name" value="MetI-like"/>
</dbReference>
<dbReference type="GO" id="GO:0022857">
    <property type="term" value="F:transmembrane transporter activity"/>
    <property type="evidence" value="ECO:0007669"/>
    <property type="project" value="InterPro"/>
</dbReference>
<sequence length="385" mass="43037">MSATDFVYVRKELEQPLPPPASQHGPVHWIRTNLFASPLDSVLTIFGLLVIAYFLPPILSWVFINAQWTGSDRSVCATVAQGGVQPDGWAGACWAFVWAKFGQFMFNNYPLAERWRVILCGAMLVALIVPFLIPRAPYKALNAILLFGVLPIVGYFLFIGGTFGLRYVPTREWGGFMVTIILSYVGIVVSLPMGVLLALGRKSELPVIKMLSVIFIEMVRGVPLITVLFMATKMLPLFMPNSMKPDDFLCVLIGVSIFASAYMAEVIRGGLQAMPKGQYEGADSLGLNYWQKMRLIILPQALKLVIPGIVNTFIGLFKDTSLVYIVNMFDLLGAVRRNFSDPTWISPQTPMTGLVFAGFVFWIFCFGMSRYSIYMENRLDRGHKR</sequence>
<evidence type="ECO:0000259" key="9">
    <source>
        <dbReference type="PROSITE" id="PS50928"/>
    </source>
</evidence>